<evidence type="ECO:0000313" key="3">
    <source>
        <dbReference type="Proteomes" id="UP000053660"/>
    </source>
</evidence>
<feature type="compositionally biased region" description="Basic and acidic residues" evidence="1">
    <location>
        <begin position="87"/>
        <end position="102"/>
    </location>
</feature>
<proteinExistence type="predicted"/>
<accession>A0A0B1SF41</accession>
<sequence>MLNRRHSESVISYSASEDRGILNLHGYSYCFTMEFFLTESSEGTEAPAAEPVEAKTKNAASTPSKRASASSKPPAKRRQTQPHRRKAIDIEARKRELVEGIKKLGGTGTTRPIRRKVPYIPPSVGVRTSYRRSSSSSSETTTSSESWSSGSESEVDQE</sequence>
<dbReference type="OrthoDB" id="5876151at2759"/>
<evidence type="ECO:0000256" key="1">
    <source>
        <dbReference type="SAM" id="MobiDB-lite"/>
    </source>
</evidence>
<dbReference type="AlphaFoldDB" id="A0A0B1SF41"/>
<evidence type="ECO:0000313" key="2">
    <source>
        <dbReference type="EMBL" id="KHJ82506.1"/>
    </source>
</evidence>
<feature type="compositionally biased region" description="Basic residues" evidence="1">
    <location>
        <begin position="74"/>
        <end position="86"/>
    </location>
</feature>
<dbReference type="Proteomes" id="UP000053660">
    <property type="component" value="Unassembled WGS sequence"/>
</dbReference>
<gene>
    <name evidence="2" type="ORF">OESDEN_17800</name>
</gene>
<name>A0A0B1SF41_OESDE</name>
<keyword evidence="3" id="KW-1185">Reference proteome</keyword>
<reference evidence="2 3" key="1">
    <citation type="submission" date="2014-03" db="EMBL/GenBank/DDBJ databases">
        <title>Draft genome of the hookworm Oesophagostomum dentatum.</title>
        <authorList>
            <person name="Mitreva M."/>
        </authorList>
    </citation>
    <scope>NUCLEOTIDE SEQUENCE [LARGE SCALE GENOMIC DNA]</scope>
    <source>
        <strain evidence="2 3">OD-Hann</strain>
    </source>
</reference>
<organism evidence="2 3">
    <name type="scientific">Oesophagostomum dentatum</name>
    <name type="common">Nodular worm</name>
    <dbReference type="NCBI Taxonomy" id="61180"/>
    <lineage>
        <taxon>Eukaryota</taxon>
        <taxon>Metazoa</taxon>
        <taxon>Ecdysozoa</taxon>
        <taxon>Nematoda</taxon>
        <taxon>Chromadorea</taxon>
        <taxon>Rhabditida</taxon>
        <taxon>Rhabditina</taxon>
        <taxon>Rhabditomorpha</taxon>
        <taxon>Strongyloidea</taxon>
        <taxon>Strongylidae</taxon>
        <taxon>Oesophagostomum</taxon>
    </lineage>
</organism>
<protein>
    <submittedName>
        <fullName evidence="2">Uncharacterized protein</fullName>
    </submittedName>
</protein>
<feature type="compositionally biased region" description="Low complexity" evidence="1">
    <location>
        <begin position="123"/>
        <end position="152"/>
    </location>
</feature>
<dbReference type="EMBL" id="KN579037">
    <property type="protein sequence ID" value="KHJ82506.1"/>
    <property type="molecule type" value="Genomic_DNA"/>
</dbReference>
<feature type="compositionally biased region" description="Low complexity" evidence="1">
    <location>
        <begin position="59"/>
        <end position="73"/>
    </location>
</feature>
<feature type="region of interest" description="Disordered" evidence="1">
    <location>
        <begin position="42"/>
        <end position="158"/>
    </location>
</feature>